<dbReference type="InterPro" id="IPR000070">
    <property type="entry name" value="Pectinesterase_cat"/>
</dbReference>
<keyword evidence="6 13" id="KW-0134">Cell wall</keyword>
<gene>
    <name evidence="17" type="primary">LOC105174827</name>
</gene>
<dbReference type="PROSITE" id="PS00800">
    <property type="entry name" value="PECTINESTERASE_1"/>
    <property type="match status" value="1"/>
</dbReference>
<dbReference type="FunFam" id="2.160.20.10:FF:000001">
    <property type="entry name" value="Pectinesterase"/>
    <property type="match status" value="1"/>
</dbReference>
<dbReference type="EC" id="3.1.1.11" evidence="5 13"/>
<evidence type="ECO:0000256" key="10">
    <source>
        <dbReference type="ARBA" id="ARBA00023316"/>
    </source>
</evidence>
<keyword evidence="7 13" id="KW-0964">Secreted</keyword>
<dbReference type="UniPathway" id="UPA00545">
    <property type="reaction ID" value="UER00823"/>
</dbReference>
<evidence type="ECO:0000313" key="16">
    <source>
        <dbReference type="Proteomes" id="UP000504604"/>
    </source>
</evidence>
<keyword evidence="14" id="KW-1133">Transmembrane helix</keyword>
<comment type="pathway">
    <text evidence="2 13">Glycan metabolism; pectin degradation; 2-dehydro-3-deoxy-D-gluconate from pectin: step 1/5.</text>
</comment>
<dbReference type="NCBIfam" id="TIGR01614">
    <property type="entry name" value="PME_inhib"/>
    <property type="match status" value="1"/>
</dbReference>
<dbReference type="GO" id="GO:0004857">
    <property type="term" value="F:enzyme inhibitor activity"/>
    <property type="evidence" value="ECO:0007669"/>
    <property type="project" value="InterPro"/>
</dbReference>
<evidence type="ECO:0000256" key="12">
    <source>
        <dbReference type="PROSITE-ProRule" id="PRU10040"/>
    </source>
</evidence>
<comment type="similarity">
    <text evidence="3">In the N-terminal section; belongs to the PMEI family.</text>
</comment>
<dbReference type="SUPFAM" id="SSF101148">
    <property type="entry name" value="Plant invertase/pectin methylesterase inhibitor"/>
    <property type="match status" value="1"/>
</dbReference>
<dbReference type="FunCoup" id="A0A6I9UBV8">
    <property type="interactions" value="106"/>
</dbReference>
<evidence type="ECO:0000256" key="13">
    <source>
        <dbReference type="RuleBase" id="RU000589"/>
    </source>
</evidence>
<keyword evidence="8 13" id="KW-0378">Hydrolase</keyword>
<dbReference type="SMART" id="SM00856">
    <property type="entry name" value="PMEI"/>
    <property type="match status" value="1"/>
</dbReference>
<dbReference type="OrthoDB" id="2019149at2759"/>
<evidence type="ECO:0000256" key="1">
    <source>
        <dbReference type="ARBA" id="ARBA00004191"/>
    </source>
</evidence>
<comment type="function">
    <text evidence="13">Acts in the modification of cell walls via demethylesterification of cell wall pectin.</text>
</comment>
<dbReference type="PANTHER" id="PTHR31707">
    <property type="entry name" value="PECTINESTERASE"/>
    <property type="match status" value="1"/>
</dbReference>
<dbReference type="GO" id="GO:0042545">
    <property type="term" value="P:cell wall modification"/>
    <property type="evidence" value="ECO:0007669"/>
    <property type="project" value="UniProtKB-UniRule"/>
</dbReference>
<dbReference type="Gene3D" id="1.20.140.40">
    <property type="entry name" value="Invertase/pectin methylesterase inhibitor family protein"/>
    <property type="match status" value="1"/>
</dbReference>
<feature type="domain" description="Pectinesterase inhibitor" evidence="15">
    <location>
        <begin position="49"/>
        <end position="198"/>
    </location>
</feature>
<evidence type="ECO:0000256" key="14">
    <source>
        <dbReference type="SAM" id="Phobius"/>
    </source>
</evidence>
<dbReference type="InterPro" id="IPR011050">
    <property type="entry name" value="Pectin_lyase_fold/virulence"/>
</dbReference>
<comment type="catalytic activity">
    <reaction evidence="11 13">
        <text>[(1-&gt;4)-alpha-D-galacturonosyl methyl ester](n) + n H2O = [(1-&gt;4)-alpha-D-galacturonosyl](n) + n methanol + n H(+)</text>
        <dbReference type="Rhea" id="RHEA:22380"/>
        <dbReference type="Rhea" id="RHEA-COMP:14570"/>
        <dbReference type="Rhea" id="RHEA-COMP:14573"/>
        <dbReference type="ChEBI" id="CHEBI:15377"/>
        <dbReference type="ChEBI" id="CHEBI:15378"/>
        <dbReference type="ChEBI" id="CHEBI:17790"/>
        <dbReference type="ChEBI" id="CHEBI:140522"/>
        <dbReference type="ChEBI" id="CHEBI:140523"/>
        <dbReference type="EC" id="3.1.1.11"/>
    </reaction>
</comment>
<dbReference type="Gene3D" id="2.160.20.10">
    <property type="entry name" value="Single-stranded right-handed beta-helix, Pectin lyase-like"/>
    <property type="match status" value="1"/>
</dbReference>
<dbReference type="GeneID" id="105174827"/>
<feature type="transmembrane region" description="Helical" evidence="14">
    <location>
        <begin position="21"/>
        <end position="39"/>
    </location>
</feature>
<dbReference type="InterPro" id="IPR006501">
    <property type="entry name" value="Pectinesterase_inhib_dom"/>
</dbReference>
<dbReference type="Pfam" id="PF01095">
    <property type="entry name" value="Pectinesterase"/>
    <property type="match status" value="1"/>
</dbReference>
<evidence type="ECO:0000313" key="17">
    <source>
        <dbReference type="RefSeq" id="XP_011095339.1"/>
    </source>
</evidence>
<protein>
    <recommendedName>
        <fullName evidence="5 13">Pectinesterase</fullName>
        <ecNumber evidence="5 13">3.1.1.11</ecNumber>
    </recommendedName>
</protein>
<dbReference type="CDD" id="cd15799">
    <property type="entry name" value="PMEI-like_4"/>
    <property type="match status" value="1"/>
</dbReference>
<dbReference type="KEGG" id="sind:105174827"/>
<dbReference type="GO" id="GO:0030599">
    <property type="term" value="F:pectinesterase activity"/>
    <property type="evidence" value="ECO:0007669"/>
    <property type="project" value="UniProtKB-UniRule"/>
</dbReference>
<keyword evidence="16" id="KW-1185">Reference proteome</keyword>
<evidence type="ECO:0000256" key="2">
    <source>
        <dbReference type="ARBA" id="ARBA00005184"/>
    </source>
</evidence>
<evidence type="ECO:0000256" key="8">
    <source>
        <dbReference type="ARBA" id="ARBA00022801"/>
    </source>
</evidence>
<dbReference type="InterPro" id="IPR018040">
    <property type="entry name" value="Pectinesterase_Tyr_AS"/>
</dbReference>
<feature type="active site" evidence="12">
    <location>
        <position position="388"/>
    </location>
</feature>
<dbReference type="SUPFAM" id="SSF51126">
    <property type="entry name" value="Pectin lyase-like"/>
    <property type="match status" value="1"/>
</dbReference>
<keyword evidence="14" id="KW-0812">Transmembrane</keyword>
<sequence>MASTHQPLLNTPNKTTSACKILFFTVSGFALLISAAFLLPNLTKNINLKGQSTPSFLCRTAFNPRACQGFVSEVVSDGVAPRDATIVLQKFLINQVHHLNGALFNTRKLKNQLNGQNNEHGALADCVELIDLSIDLVFDSIKALRNETSTSHADAQAWLSAVLDNHVTCFDGLNSFGRNSLGAVLEDLISRARASLAMLAAVSEPEKEMVQSLRGKLPSWITAVDRKLLQSRANAIDADLVVAKDGSGNYKTVAEAIAAAPDKSKKRYVIYVKKGTYKENVEVGKNKKNLMIIGDGMDSTIITGDLNVVDGSTTFKSATLAAVGEGFMLQDIRIQNTAGPEKHQAVALRVGADKSVINRCRIDAYQDTLYAHSLRQFYRDSYITGTVDFIFGNAAVVFQKCKLVARKPMKSQKNMVTAQGRTDPNQNTGTSIQDCEIRASEDLEPVKSSFPTYLGRPWKEYSRTVVMQSYIGDHIDPVGWSEWSGDFALKTLYYGEYMNKGPGAGTSKRVKWAGYHVITNAAEAAKFTVKELIQGVEWLGSTGVAYTEGL</sequence>
<proteinExistence type="inferred from homology"/>
<keyword evidence="10 13" id="KW-0961">Cell wall biogenesis/degradation</keyword>
<organism evidence="16 17">
    <name type="scientific">Sesamum indicum</name>
    <name type="common">Oriental sesame</name>
    <name type="synonym">Sesamum orientale</name>
    <dbReference type="NCBI Taxonomy" id="4182"/>
    <lineage>
        <taxon>Eukaryota</taxon>
        <taxon>Viridiplantae</taxon>
        <taxon>Streptophyta</taxon>
        <taxon>Embryophyta</taxon>
        <taxon>Tracheophyta</taxon>
        <taxon>Spermatophyta</taxon>
        <taxon>Magnoliopsida</taxon>
        <taxon>eudicotyledons</taxon>
        <taxon>Gunneridae</taxon>
        <taxon>Pentapetalae</taxon>
        <taxon>asterids</taxon>
        <taxon>lamiids</taxon>
        <taxon>Lamiales</taxon>
        <taxon>Pedaliaceae</taxon>
        <taxon>Sesamum</taxon>
    </lineage>
</organism>
<comment type="subcellular location">
    <subcellularLocation>
        <location evidence="1 13">Secreted</location>
        <location evidence="1 13">Cell wall</location>
    </subcellularLocation>
</comment>
<name>A0A6I9UBV8_SESIN</name>
<keyword evidence="9 13" id="KW-0063">Aspartyl esterase</keyword>
<dbReference type="InterPro" id="IPR012334">
    <property type="entry name" value="Pectin_lyas_fold"/>
</dbReference>
<reference evidence="17" key="1">
    <citation type="submission" date="2025-08" db="UniProtKB">
        <authorList>
            <consortium name="RefSeq"/>
        </authorList>
    </citation>
    <scope>IDENTIFICATION</scope>
</reference>
<keyword evidence="14" id="KW-0472">Membrane</keyword>
<evidence type="ECO:0000259" key="15">
    <source>
        <dbReference type="SMART" id="SM00856"/>
    </source>
</evidence>
<accession>A0A6I9UBV8</accession>
<dbReference type="Pfam" id="PF04043">
    <property type="entry name" value="PMEI"/>
    <property type="match status" value="1"/>
</dbReference>
<evidence type="ECO:0000256" key="4">
    <source>
        <dbReference type="ARBA" id="ARBA00007786"/>
    </source>
</evidence>
<dbReference type="RefSeq" id="XP_011095339.1">
    <property type="nucleotide sequence ID" value="XM_011097037.2"/>
</dbReference>
<dbReference type="Proteomes" id="UP000504604">
    <property type="component" value="Linkage group LG12"/>
</dbReference>
<dbReference type="Gramene" id="SIN_1014474.t">
    <property type="protein sequence ID" value="SIN_1014474.t"/>
    <property type="gene ID" value="SIN_1014474"/>
</dbReference>
<evidence type="ECO:0000256" key="5">
    <source>
        <dbReference type="ARBA" id="ARBA00013229"/>
    </source>
</evidence>
<comment type="similarity">
    <text evidence="4">In the C-terminal section; belongs to the pectinesterase family.</text>
</comment>
<dbReference type="GO" id="GO:0045490">
    <property type="term" value="P:pectin catabolic process"/>
    <property type="evidence" value="ECO:0007669"/>
    <property type="project" value="UniProtKB-UniRule"/>
</dbReference>
<dbReference type="AlphaFoldDB" id="A0A6I9UBV8"/>
<dbReference type="PROSITE" id="PS00503">
    <property type="entry name" value="PECTINESTERASE_2"/>
    <property type="match status" value="1"/>
</dbReference>
<dbReference type="InterPro" id="IPR035513">
    <property type="entry name" value="Invertase/methylesterase_inhib"/>
</dbReference>
<evidence type="ECO:0000256" key="3">
    <source>
        <dbReference type="ARBA" id="ARBA00006027"/>
    </source>
</evidence>
<evidence type="ECO:0000256" key="11">
    <source>
        <dbReference type="ARBA" id="ARBA00047928"/>
    </source>
</evidence>
<dbReference type="InParanoid" id="A0A6I9UBV8"/>
<evidence type="ECO:0000256" key="6">
    <source>
        <dbReference type="ARBA" id="ARBA00022512"/>
    </source>
</evidence>
<evidence type="ECO:0000256" key="9">
    <source>
        <dbReference type="ARBA" id="ARBA00023085"/>
    </source>
</evidence>
<dbReference type="InterPro" id="IPR033131">
    <property type="entry name" value="Pectinesterase_Asp_AS"/>
</dbReference>
<evidence type="ECO:0000256" key="7">
    <source>
        <dbReference type="ARBA" id="ARBA00022525"/>
    </source>
</evidence>